<dbReference type="PANTHER" id="PTHR11814">
    <property type="entry name" value="SULFATE TRANSPORTER"/>
    <property type="match status" value="1"/>
</dbReference>
<feature type="transmembrane region" description="Helical" evidence="6">
    <location>
        <begin position="385"/>
        <end position="404"/>
    </location>
</feature>
<dbReference type="PROSITE" id="PS50801">
    <property type="entry name" value="STAS"/>
    <property type="match status" value="1"/>
</dbReference>
<feature type="transmembrane region" description="Helical" evidence="6">
    <location>
        <begin position="424"/>
        <end position="449"/>
    </location>
</feature>
<accession>A0A504YVD2</accession>
<feature type="transmembrane region" description="Helical" evidence="6">
    <location>
        <begin position="149"/>
        <end position="169"/>
    </location>
</feature>
<dbReference type="STRING" id="46835.A0A504YVD2"/>
<dbReference type="InterPro" id="IPR002645">
    <property type="entry name" value="STAS_dom"/>
</dbReference>
<dbReference type="InterPro" id="IPR011547">
    <property type="entry name" value="SLC26A/SulP_dom"/>
</dbReference>
<protein>
    <submittedName>
        <fullName evidence="8">Cadherin EGF LAG seven-pass G-type receptor 3</fullName>
    </submittedName>
</protein>
<dbReference type="SUPFAM" id="SSF52091">
    <property type="entry name" value="SpoIIaa-like"/>
    <property type="match status" value="1"/>
</dbReference>
<keyword evidence="9" id="KW-1185">Reference proteome</keyword>
<evidence type="ECO:0000256" key="2">
    <source>
        <dbReference type="ARBA" id="ARBA00022692"/>
    </source>
</evidence>
<dbReference type="Proteomes" id="UP000316759">
    <property type="component" value="Unassembled WGS sequence"/>
</dbReference>
<organism evidence="8 9">
    <name type="scientific">Fasciola gigantica</name>
    <name type="common">Giant liver fluke</name>
    <dbReference type="NCBI Taxonomy" id="46835"/>
    <lineage>
        <taxon>Eukaryota</taxon>
        <taxon>Metazoa</taxon>
        <taxon>Spiralia</taxon>
        <taxon>Lophotrochozoa</taxon>
        <taxon>Platyhelminthes</taxon>
        <taxon>Trematoda</taxon>
        <taxon>Digenea</taxon>
        <taxon>Plagiorchiida</taxon>
        <taxon>Echinostomata</taxon>
        <taxon>Echinostomatoidea</taxon>
        <taxon>Fasciolidae</taxon>
        <taxon>Fasciola</taxon>
    </lineage>
</organism>
<dbReference type="InterPro" id="IPR036513">
    <property type="entry name" value="STAS_dom_sf"/>
</dbReference>
<dbReference type="GO" id="GO:0016020">
    <property type="term" value="C:membrane"/>
    <property type="evidence" value="ECO:0007669"/>
    <property type="project" value="UniProtKB-SubCell"/>
</dbReference>
<evidence type="ECO:0000313" key="8">
    <source>
        <dbReference type="EMBL" id="TPP65343.1"/>
    </source>
</evidence>
<feature type="transmembrane region" description="Helical" evidence="6">
    <location>
        <begin position="123"/>
        <end position="143"/>
    </location>
</feature>
<dbReference type="GO" id="GO:0055085">
    <property type="term" value="P:transmembrane transport"/>
    <property type="evidence" value="ECO:0007669"/>
    <property type="project" value="InterPro"/>
</dbReference>
<feature type="transmembrane region" description="Helical" evidence="6">
    <location>
        <begin position="206"/>
        <end position="226"/>
    </location>
</feature>
<dbReference type="CDD" id="cd07042">
    <property type="entry name" value="STAS_SulP_like_sulfate_transporter"/>
    <property type="match status" value="1"/>
</dbReference>
<evidence type="ECO:0000256" key="1">
    <source>
        <dbReference type="ARBA" id="ARBA00004141"/>
    </source>
</evidence>
<evidence type="ECO:0000256" key="4">
    <source>
        <dbReference type="ARBA" id="ARBA00023136"/>
    </source>
</evidence>
<evidence type="ECO:0000313" key="9">
    <source>
        <dbReference type="Proteomes" id="UP000316759"/>
    </source>
</evidence>
<dbReference type="InterPro" id="IPR001902">
    <property type="entry name" value="SLC26A/SulP_fam"/>
</dbReference>
<keyword evidence="2 6" id="KW-0812">Transmembrane</keyword>
<evidence type="ECO:0000259" key="7">
    <source>
        <dbReference type="PROSITE" id="PS50801"/>
    </source>
</evidence>
<proteinExistence type="predicted"/>
<dbReference type="Pfam" id="PF01740">
    <property type="entry name" value="STAS"/>
    <property type="match status" value="1"/>
</dbReference>
<keyword evidence="4 6" id="KW-0472">Membrane</keyword>
<dbReference type="AlphaFoldDB" id="A0A504YVD2"/>
<dbReference type="Pfam" id="PF00916">
    <property type="entry name" value="Sulfate_transp"/>
    <property type="match status" value="1"/>
</dbReference>
<dbReference type="NCBIfam" id="TIGR00815">
    <property type="entry name" value="sulP"/>
    <property type="match status" value="1"/>
</dbReference>
<evidence type="ECO:0000256" key="6">
    <source>
        <dbReference type="SAM" id="Phobius"/>
    </source>
</evidence>
<feature type="region of interest" description="Disordered" evidence="5">
    <location>
        <begin position="672"/>
        <end position="695"/>
    </location>
</feature>
<evidence type="ECO:0000256" key="3">
    <source>
        <dbReference type="ARBA" id="ARBA00022989"/>
    </source>
</evidence>
<keyword evidence="8" id="KW-0675">Receptor</keyword>
<feature type="transmembrane region" description="Helical" evidence="6">
    <location>
        <begin position="327"/>
        <end position="346"/>
    </location>
</feature>
<dbReference type="EMBL" id="SUNJ01003323">
    <property type="protein sequence ID" value="TPP65343.1"/>
    <property type="molecule type" value="Genomic_DNA"/>
</dbReference>
<dbReference type="Gene3D" id="3.30.750.24">
    <property type="entry name" value="STAS domain"/>
    <property type="match status" value="1"/>
</dbReference>
<evidence type="ECO:0000256" key="5">
    <source>
        <dbReference type="SAM" id="MobiDB-lite"/>
    </source>
</evidence>
<sequence length="695" mass="76229">MEEFDFGTFWRSMFPLCSFLATGYDRRLLLHDIIAGLTVSSLHVPQGMAYGQLAGVKPINGIYTSFFPAVIYILFGTSRHISIGTFSVMSLLVAEPVDRLSESYVLDNHTNSKGYLSLDDYRLEVAVTVTVVVGIIQFLMGLFHLGLLVVYISPAILGGFTCGAAVHVFASQLNGLFGIRLQRFIGPGRLLFTAQNFWFTVSRTNLVTFSLSVSCILVLAIFKFYINPRVYSKLRFPLPIELILLVAVTATSYFMDLNQNYGVAIAGTLPKGLPSPKVPDFSIATHVWVECVIAAFVSLATTMSVIKFYATRNAYSVDYTREMSALGLANIFGGFFQCHACSGGLARTSVAVGAGMHSQVATVVSCSVLLLVLTSVGPLLKTLPLCVLSCIITISLKGILVQILDLPRLYRCSLVDLGIWVVSFLATVLVDIPFGLLIGFSYSLITILYRTHLTEKRTLGRVPGTNIYLSQEHFDGVSSLPGITLLQAAGPIYYVNADAFRNWLIHSTGIDPFKHLASEDSTKIGSCTNKKQSSWLKSIGRRLRNRSDRQGHRVSFSVYEENDEKKEGAAGLQWDVVHTDLEHSKTPPSPGSKFIILDLSGCSFIDAVGADVLIEVIRKYNNCGIQILLSHCSQQVQRVLVSSEFDSQQLDKISFPTIHDAVTYAENTLSGSVAPAQDTDPNTEGSETVDKTFRF</sequence>
<feature type="transmembrane region" description="Helical" evidence="6">
    <location>
        <begin position="238"/>
        <end position="255"/>
    </location>
</feature>
<feature type="domain" description="STAS" evidence="7">
    <location>
        <begin position="473"/>
        <end position="665"/>
    </location>
</feature>
<comment type="subcellular location">
    <subcellularLocation>
        <location evidence="1">Membrane</location>
        <topology evidence="1">Multi-pass membrane protein</topology>
    </subcellularLocation>
</comment>
<feature type="transmembrane region" description="Helical" evidence="6">
    <location>
        <begin position="352"/>
        <end position="373"/>
    </location>
</feature>
<feature type="transmembrane region" description="Helical" evidence="6">
    <location>
        <begin position="283"/>
        <end position="306"/>
    </location>
</feature>
<comment type="caution">
    <text evidence="8">The sequence shown here is derived from an EMBL/GenBank/DDBJ whole genome shotgun (WGS) entry which is preliminary data.</text>
</comment>
<name>A0A504YVD2_FASGI</name>
<dbReference type="OrthoDB" id="288203at2759"/>
<reference evidence="8 9" key="1">
    <citation type="submission" date="2019-04" db="EMBL/GenBank/DDBJ databases">
        <title>Annotation for the trematode Fasciola gigantica.</title>
        <authorList>
            <person name="Choi Y.-J."/>
        </authorList>
    </citation>
    <scope>NUCLEOTIDE SEQUENCE [LARGE SCALE GENOMIC DNA]</scope>
    <source>
        <strain evidence="8">Uganda_cow_1</strain>
    </source>
</reference>
<keyword evidence="3 6" id="KW-1133">Transmembrane helix</keyword>
<gene>
    <name evidence="8" type="ORF">FGIG_05667</name>
</gene>